<evidence type="ECO:0000313" key="4">
    <source>
        <dbReference type="Proteomes" id="UP000542125"/>
    </source>
</evidence>
<evidence type="ECO:0000259" key="2">
    <source>
        <dbReference type="Pfam" id="PF05170"/>
    </source>
</evidence>
<name>A0A7Y9IYY9_9BURK</name>
<dbReference type="EMBL" id="JACBYR010000003">
    <property type="protein sequence ID" value="NYE85653.1"/>
    <property type="molecule type" value="Genomic_DNA"/>
</dbReference>
<feature type="region of interest" description="Disordered" evidence="1">
    <location>
        <begin position="583"/>
        <end position="604"/>
    </location>
</feature>
<dbReference type="Pfam" id="PF05170">
    <property type="entry name" value="AsmA"/>
    <property type="match status" value="2"/>
</dbReference>
<dbReference type="InterPro" id="IPR052894">
    <property type="entry name" value="AsmA-related"/>
</dbReference>
<feature type="domain" description="AsmA" evidence="2">
    <location>
        <begin position="3"/>
        <end position="107"/>
    </location>
</feature>
<accession>A0A7Y9IYY9</accession>
<feature type="domain" description="AsmA" evidence="2">
    <location>
        <begin position="254"/>
        <end position="548"/>
    </location>
</feature>
<proteinExistence type="predicted"/>
<evidence type="ECO:0000256" key="1">
    <source>
        <dbReference type="SAM" id="MobiDB-lite"/>
    </source>
</evidence>
<feature type="compositionally biased region" description="Low complexity" evidence="1">
    <location>
        <begin position="316"/>
        <end position="353"/>
    </location>
</feature>
<feature type="compositionally biased region" description="Basic and acidic residues" evidence="1">
    <location>
        <begin position="583"/>
        <end position="600"/>
    </location>
</feature>
<dbReference type="PANTHER" id="PTHR30441:SF9">
    <property type="entry name" value="ASMA FAMILY PROTEIN YHJG"/>
    <property type="match status" value="1"/>
</dbReference>
<protein>
    <recommendedName>
        <fullName evidence="2">AsmA domain-containing protein</fullName>
    </recommendedName>
</protein>
<dbReference type="InterPro" id="IPR007844">
    <property type="entry name" value="AsmA"/>
</dbReference>
<dbReference type="PANTHER" id="PTHR30441">
    <property type="entry name" value="DUF748 DOMAIN-CONTAINING PROTEIN"/>
    <property type="match status" value="1"/>
</dbReference>
<dbReference type="GO" id="GO:0090313">
    <property type="term" value="P:regulation of protein targeting to membrane"/>
    <property type="evidence" value="ECO:0007669"/>
    <property type="project" value="TreeGrafter"/>
</dbReference>
<feature type="region of interest" description="Disordered" evidence="1">
    <location>
        <begin position="312"/>
        <end position="364"/>
    </location>
</feature>
<keyword evidence="4" id="KW-1185">Reference proteome</keyword>
<dbReference type="Proteomes" id="UP000542125">
    <property type="component" value="Unassembled WGS sequence"/>
</dbReference>
<comment type="caution">
    <text evidence="3">The sequence shown here is derived from an EMBL/GenBank/DDBJ whole genome shotgun (WGS) entry which is preliminary data.</text>
</comment>
<dbReference type="AlphaFoldDB" id="A0A7Y9IYY9"/>
<evidence type="ECO:0000313" key="3">
    <source>
        <dbReference type="EMBL" id="NYE85653.1"/>
    </source>
</evidence>
<reference evidence="3 4" key="1">
    <citation type="submission" date="2020-07" db="EMBL/GenBank/DDBJ databases">
        <title>Genomic Encyclopedia of Type Strains, Phase IV (KMG-V): Genome sequencing to study the core and pangenomes of soil and plant-associated prokaryotes.</title>
        <authorList>
            <person name="Whitman W."/>
        </authorList>
    </citation>
    <scope>NUCLEOTIDE SEQUENCE [LARGE SCALE GENOMIC DNA]</scope>
    <source>
        <strain evidence="3 4">SAS40</strain>
    </source>
</reference>
<sequence length="693" mass="73504">MAIDWRFLRYPIERYASEQLGRPVTLTGFHMALRPFTTRLQFEGLRIGNVPDSRQPQMVALDIAEVHLSTWRALHKQILVEQLALRGGEVYLARAKNGANNWTLPGRERNDMDVEALVLDNALIDYDDRQLDLTADIRTTTLRKPDAKGYTVQAEFNGYYGTARYQGKFATGPVISLREADTPFPFRIDGRVGATRLKAEGTMQNLLGDLGLDATVDLSGPTLANVAPFVNIAFPNTPPFAYRGRLARINGKWDATQFAASLGRSDLTGDLAWDPRGGARPKLTGDIHSRVFDIQDIAPLFGWIPAAPPVMDRPRGAASRTAASTAGASTASPSRTAPSSNTSTRSSPARSAALARGKPEPDRRVLPDWQFDVARLRDNDADLKVDMAVLRSGTAWSFDSVAGRAVIDQGQLTLSPFTVGYAGGQFSAKVTFDARTSPAQAALTGTLQKARYGRMFADAGSLKRSEGMLGADIRLTGSGDTLRDVLGSASGAFGLILAGGNLSTLVTDGLAVDTGPVLSHLIGPDKRTVLRCAVAAFDVHKGIARTQTLLVDTPDARLAGQGTVAFADERLDLRLAPVVKDVQKDPARDGGKEPGKETVREAAPAVARSPVAITGTFAYPDVRADRPGAVGATTTAMGAGVGAGGAGAPGMSGVSMATALVPLVDTGYGRDANCGAVLGQEVESPSGRRGRTR</sequence>
<dbReference type="GO" id="GO:0005886">
    <property type="term" value="C:plasma membrane"/>
    <property type="evidence" value="ECO:0007669"/>
    <property type="project" value="TreeGrafter"/>
</dbReference>
<organism evidence="3 4">
    <name type="scientific">Pigmentiphaga litoralis</name>
    <dbReference type="NCBI Taxonomy" id="516702"/>
    <lineage>
        <taxon>Bacteria</taxon>
        <taxon>Pseudomonadati</taxon>
        <taxon>Pseudomonadota</taxon>
        <taxon>Betaproteobacteria</taxon>
        <taxon>Burkholderiales</taxon>
        <taxon>Alcaligenaceae</taxon>
        <taxon>Pigmentiphaga</taxon>
    </lineage>
</organism>
<gene>
    <name evidence="3" type="ORF">FHW18_004972</name>
</gene>